<feature type="transmembrane region" description="Helical" evidence="1">
    <location>
        <begin position="12"/>
        <end position="33"/>
    </location>
</feature>
<dbReference type="AlphaFoldDB" id="A0AAV5SE92"/>
<evidence type="ECO:0000313" key="2">
    <source>
        <dbReference type="EMBL" id="GMS78988.1"/>
    </source>
</evidence>
<dbReference type="Proteomes" id="UP001432027">
    <property type="component" value="Unassembled WGS sequence"/>
</dbReference>
<sequence>GGRGRSSLHFALSTMSWTVFLLPPLLTLALIAAEVDDEQPGFLDQPADPEMETLAKPFLTMGVVNIVLSIIFALISCVFYTKYRSKGSDDKKKMRR</sequence>
<keyword evidence="3" id="KW-1185">Reference proteome</keyword>
<accession>A0AAV5SE92</accession>
<keyword evidence="1" id="KW-1133">Transmembrane helix</keyword>
<comment type="caution">
    <text evidence="2">The sequence shown here is derived from an EMBL/GenBank/DDBJ whole genome shotgun (WGS) entry which is preliminary data.</text>
</comment>
<feature type="non-terminal residue" evidence="2">
    <location>
        <position position="1"/>
    </location>
</feature>
<reference evidence="2" key="1">
    <citation type="submission" date="2023-10" db="EMBL/GenBank/DDBJ databases">
        <title>Genome assembly of Pristionchus species.</title>
        <authorList>
            <person name="Yoshida K."/>
            <person name="Sommer R.J."/>
        </authorList>
    </citation>
    <scope>NUCLEOTIDE SEQUENCE</scope>
    <source>
        <strain evidence="2">RS0144</strain>
    </source>
</reference>
<feature type="transmembrane region" description="Helical" evidence="1">
    <location>
        <begin position="58"/>
        <end position="81"/>
    </location>
</feature>
<organism evidence="2 3">
    <name type="scientific">Pristionchus entomophagus</name>
    <dbReference type="NCBI Taxonomy" id="358040"/>
    <lineage>
        <taxon>Eukaryota</taxon>
        <taxon>Metazoa</taxon>
        <taxon>Ecdysozoa</taxon>
        <taxon>Nematoda</taxon>
        <taxon>Chromadorea</taxon>
        <taxon>Rhabditida</taxon>
        <taxon>Rhabditina</taxon>
        <taxon>Diplogasteromorpha</taxon>
        <taxon>Diplogasteroidea</taxon>
        <taxon>Neodiplogasteridae</taxon>
        <taxon>Pristionchus</taxon>
    </lineage>
</organism>
<keyword evidence="1" id="KW-0472">Membrane</keyword>
<proteinExistence type="predicted"/>
<name>A0AAV5SE92_9BILA</name>
<gene>
    <name evidence="2" type="ORF">PENTCL1PPCAC_1163</name>
</gene>
<keyword evidence="1" id="KW-0812">Transmembrane</keyword>
<protein>
    <submittedName>
        <fullName evidence="2">Uncharacterized protein</fullName>
    </submittedName>
</protein>
<evidence type="ECO:0000313" key="3">
    <source>
        <dbReference type="Proteomes" id="UP001432027"/>
    </source>
</evidence>
<dbReference type="EMBL" id="BTSX01000001">
    <property type="protein sequence ID" value="GMS78988.1"/>
    <property type="molecule type" value="Genomic_DNA"/>
</dbReference>
<evidence type="ECO:0000256" key="1">
    <source>
        <dbReference type="SAM" id="Phobius"/>
    </source>
</evidence>